<keyword evidence="1" id="KW-1133">Transmembrane helix</keyword>
<dbReference type="STRING" id="583355.Caka_0866"/>
<dbReference type="Proteomes" id="UP000000925">
    <property type="component" value="Chromosome"/>
</dbReference>
<accession>D5EQC1</accession>
<dbReference type="eggNOG" id="ENOG50335IZ">
    <property type="taxonomic scope" value="Bacteria"/>
</dbReference>
<gene>
    <name evidence="2" type="ordered locus">Caka_0866</name>
</gene>
<proteinExistence type="predicted"/>
<organism evidence="2 3">
    <name type="scientific">Coraliomargarita akajimensis (strain DSM 45221 / IAM 15411 / JCM 23193 / KCTC 12865 / 04OKA010-24)</name>
    <dbReference type="NCBI Taxonomy" id="583355"/>
    <lineage>
        <taxon>Bacteria</taxon>
        <taxon>Pseudomonadati</taxon>
        <taxon>Verrucomicrobiota</taxon>
        <taxon>Opitutia</taxon>
        <taxon>Puniceicoccales</taxon>
        <taxon>Coraliomargaritaceae</taxon>
        <taxon>Coraliomargarita</taxon>
    </lineage>
</organism>
<reference evidence="2 3" key="1">
    <citation type="journal article" date="2010" name="Stand. Genomic Sci.">
        <title>Complete genome sequence of Coraliomargarita akajimensis type strain (04OKA010-24).</title>
        <authorList>
            <person name="Mavromatis K."/>
            <person name="Abt B."/>
            <person name="Brambilla E."/>
            <person name="Lapidus A."/>
            <person name="Copeland A."/>
            <person name="Deshpande S."/>
            <person name="Nolan M."/>
            <person name="Lucas S."/>
            <person name="Tice H."/>
            <person name="Cheng J.F."/>
            <person name="Han C."/>
            <person name="Detter J.C."/>
            <person name="Woyke T."/>
            <person name="Goodwin L."/>
            <person name="Pitluck S."/>
            <person name="Held B."/>
            <person name="Brettin T."/>
            <person name="Tapia R."/>
            <person name="Ivanova N."/>
            <person name="Mikhailova N."/>
            <person name="Pati A."/>
            <person name="Liolios K."/>
            <person name="Chen A."/>
            <person name="Palaniappan K."/>
            <person name="Land M."/>
            <person name="Hauser L."/>
            <person name="Chang Y.J."/>
            <person name="Jeffries C.D."/>
            <person name="Rohde M."/>
            <person name="Goker M."/>
            <person name="Bristow J."/>
            <person name="Eisen J.A."/>
            <person name="Markowitz V."/>
            <person name="Hugenholtz P."/>
            <person name="Klenk H.P."/>
            <person name="Kyrpides N.C."/>
        </authorList>
    </citation>
    <scope>NUCLEOTIDE SEQUENCE [LARGE SCALE GENOMIC DNA]</scope>
    <source>
        <strain evidence="3">DSM 45221 / IAM 15411 / JCM 23193 / KCTC 12865</strain>
    </source>
</reference>
<dbReference type="EMBL" id="CP001998">
    <property type="protein sequence ID" value="ADE53889.1"/>
    <property type="molecule type" value="Genomic_DNA"/>
</dbReference>
<dbReference type="RefSeq" id="WP_013042613.1">
    <property type="nucleotide sequence ID" value="NC_014008.1"/>
</dbReference>
<evidence type="ECO:0000313" key="2">
    <source>
        <dbReference type="EMBL" id="ADE53889.1"/>
    </source>
</evidence>
<feature type="transmembrane region" description="Helical" evidence="1">
    <location>
        <begin position="48"/>
        <end position="67"/>
    </location>
</feature>
<keyword evidence="1" id="KW-0812">Transmembrane</keyword>
<dbReference type="AlphaFoldDB" id="D5EQC1"/>
<feature type="transmembrane region" description="Helical" evidence="1">
    <location>
        <begin position="79"/>
        <end position="100"/>
    </location>
</feature>
<feature type="transmembrane region" description="Helical" evidence="1">
    <location>
        <begin position="6"/>
        <end position="27"/>
    </location>
</feature>
<evidence type="ECO:0000313" key="3">
    <source>
        <dbReference type="Proteomes" id="UP000000925"/>
    </source>
</evidence>
<protein>
    <submittedName>
        <fullName evidence="2">Uncharacterized protein</fullName>
    </submittedName>
</protein>
<keyword evidence="1" id="KW-0472">Membrane</keyword>
<dbReference type="KEGG" id="caa:Caka_0866"/>
<dbReference type="HOGENOM" id="CLU_1943984_0_0_0"/>
<keyword evidence="3" id="KW-1185">Reference proteome</keyword>
<feature type="transmembrane region" description="Helical" evidence="1">
    <location>
        <begin position="107"/>
        <end position="126"/>
    </location>
</feature>
<sequence>MEDLLMNLKAGWIGFIVGVLSGVWMGLKFHDENWLGGYGSHPRRMVRLGHIACFGMGLLNILFAFSLRAQPVDAVWASIASYCWLVALVSMPLICWLVAWRKPLRHLFPLPVVSSLVALFTMLIGWELV</sequence>
<evidence type="ECO:0000256" key="1">
    <source>
        <dbReference type="SAM" id="Phobius"/>
    </source>
</evidence>
<dbReference type="OrthoDB" id="272937at2"/>
<name>D5EQC1_CORAD</name>